<dbReference type="InterPro" id="IPR029058">
    <property type="entry name" value="AB_hydrolase_fold"/>
</dbReference>
<sequence length="288" mass="32803">MHRKKDKQADVMDKDTAGREVSIPSTEQFLIRSKENRQYKILLGIPDVPPPPSGFPVIYFLDANAIFGTMFEAVRIQSRRPERTGIVPALVVGIGYHIEKPFSPERYYDFTLTPPASELYSRREGTDRPEYGGAEQFLQFIDGELKPLIESRFKIDKDRQAIFGHSLGGLFVLQTLFTKPYAFNTYIAGSPSIHWNKSLLLDAEQKFISSLENDKHHIRLLITVGELEKFHKSGMNANAKELAERLLRLGQNNFHVEFKEFEDEGHVSVLPALINRAVRFALSEKQGP</sequence>
<dbReference type="Gene3D" id="3.40.50.1820">
    <property type="entry name" value="alpha/beta hydrolase"/>
    <property type="match status" value="1"/>
</dbReference>
<dbReference type="AlphaFoldDB" id="A0A165XJ99"/>
<evidence type="ECO:0000256" key="2">
    <source>
        <dbReference type="ARBA" id="ARBA00022801"/>
    </source>
</evidence>
<comment type="caution">
    <text evidence="3">The sequence shown here is derived from an EMBL/GenBank/DDBJ whole genome shotgun (WGS) entry which is preliminary data.</text>
</comment>
<accession>A0A165XJ99</accession>
<dbReference type="EMBL" id="LWBR01000027">
    <property type="protein sequence ID" value="KZN96091.1"/>
    <property type="molecule type" value="Genomic_DNA"/>
</dbReference>
<dbReference type="GO" id="GO:0016788">
    <property type="term" value="F:hydrolase activity, acting on ester bonds"/>
    <property type="evidence" value="ECO:0007669"/>
    <property type="project" value="TreeGrafter"/>
</dbReference>
<dbReference type="Proteomes" id="UP000076476">
    <property type="component" value="Unassembled WGS sequence"/>
</dbReference>
<dbReference type="SUPFAM" id="SSF53474">
    <property type="entry name" value="alpha/beta-Hydrolases"/>
    <property type="match status" value="1"/>
</dbReference>
<evidence type="ECO:0000313" key="3">
    <source>
        <dbReference type="EMBL" id="KZN96091.1"/>
    </source>
</evidence>
<dbReference type="OrthoDB" id="9784036at2"/>
<dbReference type="InterPro" id="IPR052558">
    <property type="entry name" value="Siderophore_Hydrolase_D"/>
</dbReference>
<dbReference type="RefSeq" id="WP_063388260.1">
    <property type="nucleotide sequence ID" value="NZ_LWBR01000027.1"/>
</dbReference>
<comment type="similarity">
    <text evidence="1">Belongs to the esterase D family.</text>
</comment>
<evidence type="ECO:0000256" key="1">
    <source>
        <dbReference type="ARBA" id="ARBA00005622"/>
    </source>
</evidence>
<keyword evidence="2" id="KW-0378">Hydrolase</keyword>
<proteinExistence type="inferred from homology"/>
<dbReference type="PANTHER" id="PTHR40841:SF2">
    <property type="entry name" value="SIDEROPHORE-DEGRADING ESTERASE (EUROFUNG)"/>
    <property type="match status" value="1"/>
</dbReference>
<dbReference type="InterPro" id="IPR000801">
    <property type="entry name" value="Esterase-like"/>
</dbReference>
<dbReference type="STRING" id="33936.AZI98_10595"/>
<dbReference type="PANTHER" id="PTHR40841">
    <property type="entry name" value="SIDEROPHORE TRIACETYLFUSARININE C ESTERASE"/>
    <property type="match status" value="1"/>
</dbReference>
<gene>
    <name evidence="3" type="ORF">AZI98_10595</name>
</gene>
<reference evidence="3 4" key="1">
    <citation type="submission" date="2016-04" db="EMBL/GenBank/DDBJ databases">
        <title>Draft genome sequence of Aeribacillus pallidus 8m3 from petroleum reservoir.</title>
        <authorList>
            <person name="Poltaraus A.B."/>
            <person name="Nazina T.N."/>
            <person name="Tourova T.P."/>
            <person name="Malakho S.M."/>
            <person name="Korshunova A.V."/>
            <person name="Sokolova D.S."/>
        </authorList>
    </citation>
    <scope>NUCLEOTIDE SEQUENCE [LARGE SCALE GENOMIC DNA]</scope>
    <source>
        <strain evidence="3 4">8m3</strain>
    </source>
</reference>
<keyword evidence="4" id="KW-1185">Reference proteome</keyword>
<organism evidence="3 4">
    <name type="scientific">Aeribacillus pallidus</name>
    <dbReference type="NCBI Taxonomy" id="33936"/>
    <lineage>
        <taxon>Bacteria</taxon>
        <taxon>Bacillati</taxon>
        <taxon>Bacillota</taxon>
        <taxon>Bacilli</taxon>
        <taxon>Bacillales</taxon>
        <taxon>Bacillaceae</taxon>
        <taxon>Aeribacillus</taxon>
    </lineage>
</organism>
<evidence type="ECO:0000313" key="4">
    <source>
        <dbReference type="Proteomes" id="UP000076476"/>
    </source>
</evidence>
<name>A0A165XJ99_9BACI</name>
<protein>
    <submittedName>
        <fullName evidence="3">Enterobactin esterase</fullName>
    </submittedName>
</protein>
<dbReference type="Pfam" id="PF00756">
    <property type="entry name" value="Esterase"/>
    <property type="match status" value="1"/>
</dbReference>